<sequence length="533" mass="61402">MKIVINILLLAIISSFIFFLGLGLSPLTDPDETFYAETAKEMLKTNETITPVIFGKPQFEKPVFYYWLLLISYNIFGVNEFAARFPSGVFALFGIIGIFFLGRFLYSSFCGLISAFIMATSVIYIVLARACVTDMVLGIFILYSFLFFVAGEIKQKRLMYLLSSAMAAFGVLTKGPIAFLIIAGVIIPYLIIVKRKNILAGIPFVECIIIFSAIAFPWYIIMYKTHGNLFLNEFFGFHNITRFLVPEHKIGSSPFFYIPIILAGFFPWTAFLPAGIYFTKKMDIDRTFTFKRHNLFLWLWFFMIFIFFSISSTKLVTYIFPLFPVLALITGRFIAKYLKDLRNIKTFKLMKVSYYFFLLSSFIALIIIFFVIKHEYPEVSKEILLTEMIFGMGLILSLFYFLKEKRKSFFVTIVGTVIILIFPLTFFLVPLISENESSKTLSYKYLEVAFQADALGGENDHRGGIAFYTGKEDIADIHPYSSLVTFFKNKERVWGIIQKKHFEQLQKNKEDIYVESVSSHGKYLLVTNKPYTN</sequence>
<feature type="transmembrane region" description="Helical" evidence="8">
    <location>
        <begin position="198"/>
        <end position="221"/>
    </location>
</feature>
<evidence type="ECO:0000256" key="1">
    <source>
        <dbReference type="ARBA" id="ARBA00004651"/>
    </source>
</evidence>
<gene>
    <name evidence="10" type="ORF">OMAG_000406</name>
</gene>
<dbReference type="GO" id="GO:0005886">
    <property type="term" value="C:plasma membrane"/>
    <property type="evidence" value="ECO:0007669"/>
    <property type="project" value="UniProtKB-SubCell"/>
</dbReference>
<evidence type="ECO:0000256" key="2">
    <source>
        <dbReference type="ARBA" id="ARBA00022475"/>
    </source>
</evidence>
<dbReference type="PANTHER" id="PTHR33908">
    <property type="entry name" value="MANNOSYLTRANSFERASE YKCB-RELATED"/>
    <property type="match status" value="1"/>
</dbReference>
<evidence type="ECO:0000259" key="9">
    <source>
        <dbReference type="Pfam" id="PF13231"/>
    </source>
</evidence>
<accession>A0A0F0CUP8</accession>
<feature type="transmembrane region" description="Helical" evidence="8">
    <location>
        <begin position="295"/>
        <end position="312"/>
    </location>
</feature>
<dbReference type="Proteomes" id="UP000033428">
    <property type="component" value="Unassembled WGS sequence"/>
</dbReference>
<dbReference type="AlphaFoldDB" id="A0A0F0CUP8"/>
<keyword evidence="4 10" id="KW-0808">Transferase</keyword>
<keyword evidence="2" id="KW-1003">Cell membrane</keyword>
<evidence type="ECO:0000256" key="5">
    <source>
        <dbReference type="ARBA" id="ARBA00022692"/>
    </source>
</evidence>
<evidence type="ECO:0000313" key="10">
    <source>
        <dbReference type="EMBL" id="KJJ85739.1"/>
    </source>
</evidence>
<feature type="transmembrane region" description="Helical" evidence="8">
    <location>
        <begin position="355"/>
        <end position="372"/>
    </location>
</feature>
<dbReference type="PANTHER" id="PTHR33908:SF3">
    <property type="entry name" value="UNDECAPRENYL PHOSPHATE-ALPHA-4-AMINO-4-DEOXY-L-ARABINOSE ARABINOSYL TRANSFERASE"/>
    <property type="match status" value="1"/>
</dbReference>
<dbReference type="InterPro" id="IPR050297">
    <property type="entry name" value="LipidA_mod_glycosyltrf_83"/>
</dbReference>
<feature type="transmembrane region" description="Helical" evidence="8">
    <location>
        <begin position="112"/>
        <end position="128"/>
    </location>
</feature>
<feature type="transmembrane region" description="Helical" evidence="8">
    <location>
        <begin position="165"/>
        <end position="191"/>
    </location>
</feature>
<feature type="transmembrane region" description="Helical" evidence="8">
    <location>
        <begin position="7"/>
        <end position="27"/>
    </location>
</feature>
<keyword evidence="3" id="KW-0328">Glycosyltransferase</keyword>
<keyword evidence="5 8" id="KW-0812">Transmembrane</keyword>
<feature type="transmembrane region" description="Helical" evidence="8">
    <location>
        <begin position="64"/>
        <end position="82"/>
    </location>
</feature>
<evidence type="ECO:0000256" key="4">
    <source>
        <dbReference type="ARBA" id="ARBA00022679"/>
    </source>
</evidence>
<evidence type="ECO:0000313" key="11">
    <source>
        <dbReference type="Proteomes" id="UP000033428"/>
    </source>
</evidence>
<name>A0A0F0CUP8_9BACT</name>
<keyword evidence="11" id="KW-1185">Reference proteome</keyword>
<dbReference type="GO" id="GO:0009103">
    <property type="term" value="P:lipopolysaccharide biosynthetic process"/>
    <property type="evidence" value="ECO:0007669"/>
    <property type="project" value="UniProtKB-ARBA"/>
</dbReference>
<evidence type="ECO:0000256" key="3">
    <source>
        <dbReference type="ARBA" id="ARBA00022676"/>
    </source>
</evidence>
<feature type="transmembrane region" description="Helical" evidence="8">
    <location>
        <begin position="384"/>
        <end position="402"/>
    </location>
</feature>
<dbReference type="Pfam" id="PF13231">
    <property type="entry name" value="PMT_2"/>
    <property type="match status" value="1"/>
</dbReference>
<dbReference type="GO" id="GO:0010041">
    <property type="term" value="P:response to iron(III) ion"/>
    <property type="evidence" value="ECO:0007669"/>
    <property type="project" value="TreeGrafter"/>
</dbReference>
<evidence type="ECO:0000256" key="6">
    <source>
        <dbReference type="ARBA" id="ARBA00022989"/>
    </source>
</evidence>
<protein>
    <submittedName>
        <fullName evidence="10">Glycosyl transferase family 39</fullName>
        <ecNumber evidence="10">2.-.-.-</ecNumber>
    </submittedName>
</protein>
<evidence type="ECO:0000256" key="7">
    <source>
        <dbReference type="ARBA" id="ARBA00023136"/>
    </source>
</evidence>
<reference evidence="10 11" key="1">
    <citation type="submission" date="2015-02" db="EMBL/GenBank/DDBJ databases">
        <title>Single-cell genomics of uncultivated deep-branching MTB reveals a conserved set of magnetosome genes.</title>
        <authorList>
            <person name="Kolinko S."/>
            <person name="Richter M."/>
            <person name="Glockner F.O."/>
            <person name="Brachmann A."/>
            <person name="Schuler D."/>
        </authorList>
    </citation>
    <scope>NUCLEOTIDE SEQUENCE [LARGE SCALE GENOMIC DNA]</scope>
    <source>
        <strain evidence="10">SKK-01</strain>
    </source>
</reference>
<feature type="transmembrane region" description="Helical" evidence="8">
    <location>
        <begin position="89"/>
        <end position="106"/>
    </location>
</feature>
<feature type="transmembrane region" description="Helical" evidence="8">
    <location>
        <begin position="318"/>
        <end position="335"/>
    </location>
</feature>
<comment type="subcellular location">
    <subcellularLocation>
        <location evidence="1">Cell membrane</location>
        <topology evidence="1">Multi-pass membrane protein</topology>
    </subcellularLocation>
</comment>
<keyword evidence="7 8" id="KW-0472">Membrane</keyword>
<feature type="transmembrane region" description="Helical" evidence="8">
    <location>
        <begin position="135"/>
        <end position="153"/>
    </location>
</feature>
<evidence type="ECO:0000256" key="8">
    <source>
        <dbReference type="SAM" id="Phobius"/>
    </source>
</evidence>
<feature type="domain" description="Glycosyltransferase RgtA/B/C/D-like" evidence="9">
    <location>
        <begin position="61"/>
        <end position="219"/>
    </location>
</feature>
<feature type="transmembrane region" description="Helical" evidence="8">
    <location>
        <begin position="409"/>
        <end position="432"/>
    </location>
</feature>
<feature type="transmembrane region" description="Helical" evidence="8">
    <location>
        <begin position="255"/>
        <end position="274"/>
    </location>
</feature>
<proteinExistence type="predicted"/>
<dbReference type="EMBL" id="JYNY01000084">
    <property type="protein sequence ID" value="KJJ85739.1"/>
    <property type="molecule type" value="Genomic_DNA"/>
</dbReference>
<dbReference type="EC" id="2.-.-.-" evidence="10"/>
<comment type="caution">
    <text evidence="10">The sequence shown here is derived from an EMBL/GenBank/DDBJ whole genome shotgun (WGS) entry which is preliminary data.</text>
</comment>
<keyword evidence="6 8" id="KW-1133">Transmembrane helix</keyword>
<dbReference type="GO" id="GO:0016763">
    <property type="term" value="F:pentosyltransferase activity"/>
    <property type="evidence" value="ECO:0007669"/>
    <property type="project" value="TreeGrafter"/>
</dbReference>
<dbReference type="InterPro" id="IPR038731">
    <property type="entry name" value="RgtA/B/C-like"/>
</dbReference>
<organism evidence="10 11">
    <name type="scientific">Candidatus Omnitrophus magneticus</name>
    <dbReference type="NCBI Taxonomy" id="1609969"/>
    <lineage>
        <taxon>Bacteria</taxon>
        <taxon>Pseudomonadati</taxon>
        <taxon>Candidatus Omnitrophota</taxon>
        <taxon>Candidatus Omnitrophus</taxon>
    </lineage>
</organism>